<keyword evidence="2" id="KW-1185">Reference proteome</keyword>
<gene>
    <name evidence="1" type="ORF">VKT23_012838</name>
</gene>
<dbReference type="Proteomes" id="UP001498398">
    <property type="component" value="Unassembled WGS sequence"/>
</dbReference>
<comment type="caution">
    <text evidence="1">The sequence shown here is derived from an EMBL/GenBank/DDBJ whole genome shotgun (WGS) entry which is preliminary data.</text>
</comment>
<name>A0ABR1J561_9AGAR</name>
<accession>A0ABR1J561</accession>
<protein>
    <submittedName>
        <fullName evidence="1">Uncharacterized protein</fullName>
    </submittedName>
</protein>
<reference evidence="1 2" key="1">
    <citation type="submission" date="2024-01" db="EMBL/GenBank/DDBJ databases">
        <title>A draft genome for the cacao thread blight pathogen Marasmiellus scandens.</title>
        <authorList>
            <person name="Baruah I.K."/>
            <person name="Leung J."/>
            <person name="Bukari Y."/>
            <person name="Amoako-Attah I."/>
            <person name="Meinhardt L.W."/>
            <person name="Bailey B.A."/>
            <person name="Cohen S.P."/>
        </authorList>
    </citation>
    <scope>NUCLEOTIDE SEQUENCE [LARGE SCALE GENOMIC DNA]</scope>
    <source>
        <strain evidence="1 2">GH-19</strain>
    </source>
</reference>
<proteinExistence type="predicted"/>
<organism evidence="1 2">
    <name type="scientific">Marasmiellus scandens</name>
    <dbReference type="NCBI Taxonomy" id="2682957"/>
    <lineage>
        <taxon>Eukaryota</taxon>
        <taxon>Fungi</taxon>
        <taxon>Dikarya</taxon>
        <taxon>Basidiomycota</taxon>
        <taxon>Agaricomycotina</taxon>
        <taxon>Agaricomycetes</taxon>
        <taxon>Agaricomycetidae</taxon>
        <taxon>Agaricales</taxon>
        <taxon>Marasmiineae</taxon>
        <taxon>Omphalotaceae</taxon>
        <taxon>Marasmiellus</taxon>
    </lineage>
</organism>
<dbReference type="EMBL" id="JBANRG010000033">
    <property type="protein sequence ID" value="KAK7450529.1"/>
    <property type="molecule type" value="Genomic_DNA"/>
</dbReference>
<sequence length="161" mass="18959">MFPADFDYESDPASRDAYSIITEMVDVSLQRHRIDTNEKIYACYEALDRETTLWNRQKELLDSSSHIQSEKQQKLHSEMAILSRRAERVVNYVDREVKEIMDLARRKVAIQRQNTLQLDLQGRLTKEYADLNDVLLLILWHYNHNCQCGNLKSQLSRVLGM</sequence>
<evidence type="ECO:0000313" key="2">
    <source>
        <dbReference type="Proteomes" id="UP001498398"/>
    </source>
</evidence>
<evidence type="ECO:0000313" key="1">
    <source>
        <dbReference type="EMBL" id="KAK7450529.1"/>
    </source>
</evidence>